<dbReference type="Proteomes" id="UP001218579">
    <property type="component" value="Unassembled WGS sequence"/>
</dbReference>
<reference evidence="2 3" key="1">
    <citation type="submission" date="2023-01" db="EMBL/GenBank/DDBJ databases">
        <title>Novel species of the genus Asticcacaulis isolated from rivers.</title>
        <authorList>
            <person name="Lu H."/>
        </authorList>
    </citation>
    <scope>NUCLEOTIDE SEQUENCE [LARGE SCALE GENOMIC DNA]</scope>
    <source>
        <strain evidence="2 3">LKC15W</strain>
    </source>
</reference>
<sequence>MRKISWLTVSPLFLIGLMASTSLAHSPYLRPNYFGPDKARKHVTVEAAFAEGEINPDVAMKSDAFNLTAPDGATTPLTPAATLKDVVLLEPALPTEGTYRVSSGVRTGRVAKATIKDDKVVFGEGPGSAPKPDDKVVDVQSLTRADVYVTKGAPTTGAYAKPQAGVAIQPITAPNDAYAGEAFVFSVLNSGKPVAGEDIEIVRDGEIYEAQKTAPLHLKTGADGKVSFTPPKTGVYLIQVRVRSQSPERADLWLSETATLTLEVLPQ</sequence>
<organism evidence="2 3">
    <name type="scientific">Asticcacaulis machinosus</name>
    <dbReference type="NCBI Taxonomy" id="2984211"/>
    <lineage>
        <taxon>Bacteria</taxon>
        <taxon>Pseudomonadati</taxon>
        <taxon>Pseudomonadota</taxon>
        <taxon>Alphaproteobacteria</taxon>
        <taxon>Caulobacterales</taxon>
        <taxon>Caulobacteraceae</taxon>
        <taxon>Asticcacaulis</taxon>
    </lineage>
</organism>
<keyword evidence="3" id="KW-1185">Reference proteome</keyword>
<proteinExistence type="predicted"/>
<feature type="chain" id="PRO_5046312021" evidence="1">
    <location>
        <begin position="25"/>
        <end position="267"/>
    </location>
</feature>
<keyword evidence="1" id="KW-0732">Signal</keyword>
<evidence type="ECO:0000256" key="1">
    <source>
        <dbReference type="SAM" id="SignalP"/>
    </source>
</evidence>
<dbReference type="RefSeq" id="WP_272743362.1">
    <property type="nucleotide sequence ID" value="NZ_JAQQKV010000001.1"/>
</dbReference>
<feature type="signal peptide" evidence="1">
    <location>
        <begin position="1"/>
        <end position="24"/>
    </location>
</feature>
<name>A0ABT5HFP8_9CAUL</name>
<evidence type="ECO:0000313" key="3">
    <source>
        <dbReference type="Proteomes" id="UP001218579"/>
    </source>
</evidence>
<dbReference type="InterPro" id="IPR019613">
    <property type="entry name" value="DUF4198"/>
</dbReference>
<dbReference type="EMBL" id="JAQQKV010000001">
    <property type="protein sequence ID" value="MDC7675051.1"/>
    <property type="molecule type" value="Genomic_DNA"/>
</dbReference>
<evidence type="ECO:0000313" key="2">
    <source>
        <dbReference type="EMBL" id="MDC7675051.1"/>
    </source>
</evidence>
<comment type="caution">
    <text evidence="2">The sequence shown here is derived from an EMBL/GenBank/DDBJ whole genome shotgun (WGS) entry which is preliminary data.</text>
</comment>
<gene>
    <name evidence="2" type="ORF">PQU98_02845</name>
</gene>
<accession>A0ABT5HFP8</accession>
<dbReference type="Pfam" id="PF10670">
    <property type="entry name" value="DUF4198"/>
    <property type="match status" value="1"/>
</dbReference>
<protein>
    <submittedName>
        <fullName evidence="2">DUF4198 domain-containing protein</fullName>
    </submittedName>
</protein>